<organism evidence="8 9">
    <name type="scientific">Ficus carica</name>
    <name type="common">Common fig</name>
    <dbReference type="NCBI Taxonomy" id="3494"/>
    <lineage>
        <taxon>Eukaryota</taxon>
        <taxon>Viridiplantae</taxon>
        <taxon>Streptophyta</taxon>
        <taxon>Embryophyta</taxon>
        <taxon>Tracheophyta</taxon>
        <taxon>Spermatophyta</taxon>
        <taxon>Magnoliopsida</taxon>
        <taxon>eudicotyledons</taxon>
        <taxon>Gunneridae</taxon>
        <taxon>Pentapetalae</taxon>
        <taxon>rosids</taxon>
        <taxon>fabids</taxon>
        <taxon>Rosales</taxon>
        <taxon>Moraceae</taxon>
        <taxon>Ficeae</taxon>
        <taxon>Ficus</taxon>
    </lineage>
</organism>
<dbReference type="InterPro" id="IPR024788">
    <property type="entry name" value="Malectin-like_Carb-bd_dom"/>
</dbReference>
<keyword evidence="4" id="KW-1133">Transmembrane helix</keyword>
<keyword evidence="2" id="KW-0812">Transmembrane</keyword>
<evidence type="ECO:0000256" key="5">
    <source>
        <dbReference type="ARBA" id="ARBA00023136"/>
    </source>
</evidence>
<evidence type="ECO:0000256" key="2">
    <source>
        <dbReference type="ARBA" id="ARBA00022692"/>
    </source>
</evidence>
<dbReference type="PANTHER" id="PTHR45631:SF44">
    <property type="entry name" value="CARBOHYDRATE-BINDING PROTEIN OF THE ER PROTEIN"/>
    <property type="match status" value="1"/>
</dbReference>
<evidence type="ECO:0000313" key="8">
    <source>
        <dbReference type="EMBL" id="GMN24400.1"/>
    </source>
</evidence>
<feature type="chain" id="PRO_5041731275" description="Malectin-like domain-containing protein" evidence="6">
    <location>
        <begin position="21"/>
        <end position="391"/>
    </location>
</feature>
<sequence length="391" mass="44607">MEIWSIVMVLMFVAPLSLQASSFPKSTLNIDCGATRKTTDDNHTFVIWETDEDYIKTGQNEFLVITNASFYPMKTLRSFPRGSKNCYNLLLIAQTKYLLRAGFYYGNYDNNFKPPTFVLEVDGKLNVTVTTSLSDDPVYHEFIFFVEKENVDVCLTRTQEDHVPFISTIESNALYDSYKLMENHTALYLERRINYGANKTFPERLSIFADEYNRIWTPEEIPSYRSLTPGFDVSSTGWVFTDNLPPYAVLYYAIEAHNSSESLFLPVTFQEKKPQLSAYFVFYFASFVYNPNVTSRTVAIYIDGQQKNITEIPSWYEKIFPVVSIYPVNVTNGMVNVTISAVEGSPLPPLLCAMEVFTAYEVSKASHVIHFVNFSLVLVYFLVLSLSGSGL</sequence>
<evidence type="ECO:0000256" key="3">
    <source>
        <dbReference type="ARBA" id="ARBA00022729"/>
    </source>
</evidence>
<name>A0AA88CNA2_FICCA</name>
<comment type="subcellular location">
    <subcellularLocation>
        <location evidence="1">Membrane</location>
        <topology evidence="1">Single-pass membrane protein</topology>
    </subcellularLocation>
</comment>
<gene>
    <name evidence="8" type="ORF">TIFTF001_000545</name>
</gene>
<feature type="signal peptide" evidence="6">
    <location>
        <begin position="1"/>
        <end position="20"/>
    </location>
</feature>
<evidence type="ECO:0000256" key="1">
    <source>
        <dbReference type="ARBA" id="ARBA00004167"/>
    </source>
</evidence>
<dbReference type="Pfam" id="PF12819">
    <property type="entry name" value="Malectin_like"/>
    <property type="match status" value="1"/>
</dbReference>
<evidence type="ECO:0000259" key="7">
    <source>
        <dbReference type="Pfam" id="PF12819"/>
    </source>
</evidence>
<dbReference type="PANTHER" id="PTHR45631">
    <property type="entry name" value="OS07G0107800 PROTEIN-RELATED"/>
    <property type="match status" value="1"/>
</dbReference>
<proteinExistence type="predicted"/>
<keyword evidence="5" id="KW-0472">Membrane</keyword>
<protein>
    <recommendedName>
        <fullName evidence="7">Malectin-like domain-containing protein</fullName>
    </recommendedName>
</protein>
<reference evidence="8" key="1">
    <citation type="submission" date="2023-07" db="EMBL/GenBank/DDBJ databases">
        <title>draft genome sequence of fig (Ficus carica).</title>
        <authorList>
            <person name="Takahashi T."/>
            <person name="Nishimura K."/>
        </authorList>
    </citation>
    <scope>NUCLEOTIDE SEQUENCE</scope>
</reference>
<dbReference type="GO" id="GO:0016020">
    <property type="term" value="C:membrane"/>
    <property type="evidence" value="ECO:0007669"/>
    <property type="project" value="UniProtKB-SubCell"/>
</dbReference>
<evidence type="ECO:0000256" key="4">
    <source>
        <dbReference type="ARBA" id="ARBA00022989"/>
    </source>
</evidence>
<comment type="caution">
    <text evidence="8">The sequence shown here is derived from an EMBL/GenBank/DDBJ whole genome shotgun (WGS) entry which is preliminary data.</text>
</comment>
<keyword evidence="9" id="KW-1185">Reference proteome</keyword>
<dbReference type="AlphaFoldDB" id="A0AA88CNA2"/>
<evidence type="ECO:0000313" key="9">
    <source>
        <dbReference type="Proteomes" id="UP001187192"/>
    </source>
</evidence>
<accession>A0AA88CNA2</accession>
<keyword evidence="3 6" id="KW-0732">Signal</keyword>
<evidence type="ECO:0000256" key="6">
    <source>
        <dbReference type="SAM" id="SignalP"/>
    </source>
</evidence>
<feature type="domain" description="Malectin-like" evidence="7">
    <location>
        <begin position="30"/>
        <end position="358"/>
    </location>
</feature>
<dbReference type="EMBL" id="BTGU01000001">
    <property type="protein sequence ID" value="GMN24400.1"/>
    <property type="molecule type" value="Genomic_DNA"/>
</dbReference>
<dbReference type="Proteomes" id="UP001187192">
    <property type="component" value="Unassembled WGS sequence"/>
</dbReference>